<comment type="caution">
    <text evidence="2">The sequence shown here is derived from an EMBL/GenBank/DDBJ whole genome shotgun (WGS) entry which is preliminary data.</text>
</comment>
<organism evidence="2 3">
    <name type="scientific">Cloeon dipterum</name>
    <dbReference type="NCBI Taxonomy" id="197152"/>
    <lineage>
        <taxon>Eukaryota</taxon>
        <taxon>Metazoa</taxon>
        <taxon>Ecdysozoa</taxon>
        <taxon>Arthropoda</taxon>
        <taxon>Hexapoda</taxon>
        <taxon>Insecta</taxon>
        <taxon>Pterygota</taxon>
        <taxon>Palaeoptera</taxon>
        <taxon>Ephemeroptera</taxon>
        <taxon>Pisciforma</taxon>
        <taxon>Baetidae</taxon>
        <taxon>Cloeon</taxon>
    </lineage>
</organism>
<dbReference type="AlphaFoldDB" id="A0A8S1E1S5"/>
<keyword evidence="3" id="KW-1185">Reference proteome</keyword>
<feature type="chain" id="PRO_5035927427" evidence="1">
    <location>
        <begin position="24"/>
        <end position="224"/>
    </location>
</feature>
<dbReference type="Proteomes" id="UP000494165">
    <property type="component" value="Unassembled WGS sequence"/>
</dbReference>
<reference evidence="2 3" key="1">
    <citation type="submission" date="2020-04" db="EMBL/GenBank/DDBJ databases">
        <authorList>
            <person name="Alioto T."/>
            <person name="Alioto T."/>
            <person name="Gomez Garrido J."/>
        </authorList>
    </citation>
    <scope>NUCLEOTIDE SEQUENCE [LARGE SCALE GENOMIC DNA]</scope>
</reference>
<evidence type="ECO:0000256" key="1">
    <source>
        <dbReference type="SAM" id="SignalP"/>
    </source>
</evidence>
<protein>
    <submittedName>
        <fullName evidence="2">Uncharacterized protein</fullName>
    </submittedName>
</protein>
<proteinExistence type="predicted"/>
<name>A0A8S1E1S5_9INSE</name>
<sequence length="224" mass="24593">MMGKCWLPTALLLVFSAPALCSGRDLATDVEAAHTDLLLLSASSSSIFFRTNDIKMLYSNEFLTAVSDIATKFGEIGVDQAIIDKFVADMNQTEQSANNLLQLQLNTFQGYEERVHTYEENLLTNLPLIPENLVQLRKDTDTSSSIYMAVDNNLNTYINFFQTEVNAVLANENGPTVEEVQALLQSVVDQESQARVSLAAAKAQFDERFVSADASLALVAGQVL</sequence>
<feature type="signal peptide" evidence="1">
    <location>
        <begin position="1"/>
        <end position="23"/>
    </location>
</feature>
<evidence type="ECO:0000313" key="2">
    <source>
        <dbReference type="EMBL" id="CAB3386959.1"/>
    </source>
</evidence>
<accession>A0A8S1E1S5</accession>
<gene>
    <name evidence="2" type="ORF">CLODIP_2_CD00370</name>
</gene>
<dbReference type="EMBL" id="CADEPI010000522">
    <property type="protein sequence ID" value="CAB3386959.1"/>
    <property type="molecule type" value="Genomic_DNA"/>
</dbReference>
<evidence type="ECO:0000313" key="3">
    <source>
        <dbReference type="Proteomes" id="UP000494165"/>
    </source>
</evidence>
<keyword evidence="1" id="KW-0732">Signal</keyword>